<protein>
    <recommendedName>
        <fullName evidence="1">T6SS Phospholipase effector Tle1-like catalytic domain-containing protein</fullName>
    </recommendedName>
</protein>
<dbReference type="SUPFAM" id="SSF53474">
    <property type="entry name" value="alpha/beta-Hydrolases"/>
    <property type="match status" value="1"/>
</dbReference>
<dbReference type="InterPro" id="IPR018712">
    <property type="entry name" value="Tle1-like_cat"/>
</dbReference>
<evidence type="ECO:0000313" key="3">
    <source>
        <dbReference type="Proteomes" id="UP001521116"/>
    </source>
</evidence>
<sequence>MVGQTHEERRPKKLIVCCDGTWIDSGNGQLENTGSHFNPKWEVQEPSNVTRICRALQCEDSDGQPQIVFYQAGVGTGPSLTQRVIGGGTGSGLTENVREAYCFLANNYSPGDLIYLTGFSRGAFTARSIAALLDGVGLLTKHAMKHFYWVFADFENAGNLRYEAQIKNDVHDFKMFLQKDMTEDYVKRRAAYLDAYREQLMSHKFTQEVDIKAISVWDTVGALGAPTPVLFQRFGVPAFLNPMNWQHPYRFIDTSISNRVENAFQALALDERRSSFTPTVWERPKDCNTNLKQVWFPGTHSNVGGSYDDTGLADISLAWMMSELEKCGLRFFDDYLHEAWLDNGKEYPAKATKKVHHHGPAVLDLSLPRLTGKHHHGQHHHESYASAPSLQELGADHDEPHWALTRLYNSATGITAWGGVSNRTPGTYHRVEYETGNATSHPLKDTQEFVHASVRIRLQAHGTAYDSLGVYSGQALTANGWEIELGEGEAWQWVKRGEKKVLQEDKLGRFEVMLLREDPDMAEWVLDKGPLRADSVIKVDDE</sequence>
<dbReference type="EMBL" id="JAJVDC020000002">
    <property type="protein sequence ID" value="KAL1637870.1"/>
    <property type="molecule type" value="Genomic_DNA"/>
</dbReference>
<dbReference type="PANTHER" id="PTHR33840:SF1">
    <property type="entry name" value="TLE1 PHOSPHOLIPASE DOMAIN-CONTAINING PROTEIN"/>
    <property type="match status" value="1"/>
</dbReference>
<gene>
    <name evidence="2" type="ORF">SLS56_000427</name>
</gene>
<dbReference type="PANTHER" id="PTHR33840">
    <property type="match status" value="1"/>
</dbReference>
<dbReference type="Proteomes" id="UP001521116">
    <property type="component" value="Unassembled WGS sequence"/>
</dbReference>
<evidence type="ECO:0000313" key="2">
    <source>
        <dbReference type="EMBL" id="KAL1637870.1"/>
    </source>
</evidence>
<organism evidence="2 3">
    <name type="scientific">Neofusicoccum ribis</name>
    <dbReference type="NCBI Taxonomy" id="45134"/>
    <lineage>
        <taxon>Eukaryota</taxon>
        <taxon>Fungi</taxon>
        <taxon>Dikarya</taxon>
        <taxon>Ascomycota</taxon>
        <taxon>Pezizomycotina</taxon>
        <taxon>Dothideomycetes</taxon>
        <taxon>Dothideomycetes incertae sedis</taxon>
        <taxon>Botryosphaeriales</taxon>
        <taxon>Botryosphaeriaceae</taxon>
        <taxon>Neofusicoccum</taxon>
    </lineage>
</organism>
<dbReference type="InterPro" id="IPR029058">
    <property type="entry name" value="AB_hydrolase_fold"/>
</dbReference>
<keyword evidence="3" id="KW-1185">Reference proteome</keyword>
<feature type="domain" description="T6SS Phospholipase effector Tle1-like catalytic" evidence="1">
    <location>
        <begin position="12"/>
        <end position="323"/>
    </location>
</feature>
<comment type="caution">
    <text evidence="2">The sequence shown here is derived from an EMBL/GenBank/DDBJ whole genome shotgun (WGS) entry which is preliminary data.</text>
</comment>
<dbReference type="Pfam" id="PF09994">
    <property type="entry name" value="T6SS_Tle1-like_cat"/>
    <property type="match status" value="1"/>
</dbReference>
<reference evidence="2 3" key="1">
    <citation type="submission" date="2024-02" db="EMBL/GenBank/DDBJ databases">
        <title>De novo assembly and annotation of 12 fungi associated with fruit tree decline syndrome in Ontario, Canada.</title>
        <authorList>
            <person name="Sulman M."/>
            <person name="Ellouze W."/>
            <person name="Ilyukhin E."/>
        </authorList>
    </citation>
    <scope>NUCLEOTIDE SEQUENCE [LARGE SCALE GENOMIC DNA]</scope>
    <source>
        <strain evidence="2 3">M1-105</strain>
    </source>
</reference>
<accession>A0ABR3TE94</accession>
<proteinExistence type="predicted"/>
<name>A0ABR3TE94_9PEZI</name>
<evidence type="ECO:0000259" key="1">
    <source>
        <dbReference type="Pfam" id="PF09994"/>
    </source>
</evidence>